<accession>A0A1G8Q7U9</accession>
<dbReference type="InterPro" id="IPR036291">
    <property type="entry name" value="NAD(P)-bd_dom_sf"/>
</dbReference>
<sequence length="231" mass="25278">MRRCLVVGGSGDIGRAICDQLLQDGWEIGVHYNSNRPDFHPSSSCTYIQGDLSSPDGIDAFLGNLTTTWDAVIFAAGTSLYGLFQEATDQQMDELYHIHVKSIWKITRHVLPGMISEKHGNLVVVTSVWGEGGASMEVLYSSVKGAQRAFVHALSKEVGRSGIRVNGIAPGMIDTKMNGIFEKEDIEAIEEEIPLHRQGQTREVADVARFLLGKRASYVTGEIINVSGGWK</sequence>
<dbReference type="OrthoDB" id="9803333at2"/>
<dbReference type="RefSeq" id="WP_093191533.1">
    <property type="nucleotide sequence ID" value="NZ_FNEV01000001.1"/>
</dbReference>
<name>A0A1G8Q7U9_9BACI</name>
<dbReference type="CDD" id="cd05233">
    <property type="entry name" value="SDR_c"/>
    <property type="match status" value="1"/>
</dbReference>
<dbReference type="Pfam" id="PF13561">
    <property type="entry name" value="adh_short_C2"/>
    <property type="match status" value="1"/>
</dbReference>
<evidence type="ECO:0000256" key="1">
    <source>
        <dbReference type="ARBA" id="ARBA00006484"/>
    </source>
</evidence>
<dbReference type="AlphaFoldDB" id="A0A1G8Q7U9"/>
<dbReference type="PANTHER" id="PTHR42879:SF2">
    <property type="entry name" value="3-OXOACYL-[ACYL-CARRIER-PROTEIN] REDUCTASE FABG"/>
    <property type="match status" value="1"/>
</dbReference>
<organism evidence="2 3">
    <name type="scientific">Salimicrobium halophilum</name>
    <dbReference type="NCBI Taxonomy" id="86666"/>
    <lineage>
        <taxon>Bacteria</taxon>
        <taxon>Bacillati</taxon>
        <taxon>Bacillota</taxon>
        <taxon>Bacilli</taxon>
        <taxon>Bacillales</taxon>
        <taxon>Bacillaceae</taxon>
        <taxon>Salimicrobium</taxon>
    </lineage>
</organism>
<protein>
    <submittedName>
        <fullName evidence="2">3-oxoacyl-[acyl-carrier protein] reductase</fullName>
    </submittedName>
</protein>
<dbReference type="InterPro" id="IPR050259">
    <property type="entry name" value="SDR"/>
</dbReference>
<proteinExistence type="inferred from homology"/>
<keyword evidence="3" id="KW-1185">Reference proteome</keyword>
<dbReference type="NCBIfam" id="NF047420">
    <property type="entry name" value="EF_P_mod_YmfI"/>
    <property type="match status" value="1"/>
</dbReference>
<dbReference type="EMBL" id="FNEV01000001">
    <property type="protein sequence ID" value="SDJ00678.1"/>
    <property type="molecule type" value="Genomic_DNA"/>
</dbReference>
<comment type="similarity">
    <text evidence="1">Belongs to the short-chain dehydrogenases/reductases (SDR) family.</text>
</comment>
<dbReference type="Proteomes" id="UP000199225">
    <property type="component" value="Unassembled WGS sequence"/>
</dbReference>
<reference evidence="3" key="1">
    <citation type="submission" date="2016-10" db="EMBL/GenBank/DDBJ databases">
        <authorList>
            <person name="Varghese N."/>
            <person name="Submissions S."/>
        </authorList>
    </citation>
    <scope>NUCLEOTIDE SEQUENCE [LARGE SCALE GENOMIC DNA]</scope>
    <source>
        <strain evidence="3">DSM 4771</strain>
    </source>
</reference>
<evidence type="ECO:0000313" key="3">
    <source>
        <dbReference type="Proteomes" id="UP000199225"/>
    </source>
</evidence>
<dbReference type="Gene3D" id="3.40.50.720">
    <property type="entry name" value="NAD(P)-binding Rossmann-like Domain"/>
    <property type="match status" value="1"/>
</dbReference>
<dbReference type="PRINTS" id="PR00081">
    <property type="entry name" value="GDHRDH"/>
</dbReference>
<dbReference type="InterPro" id="IPR002347">
    <property type="entry name" value="SDR_fam"/>
</dbReference>
<evidence type="ECO:0000313" key="2">
    <source>
        <dbReference type="EMBL" id="SDJ00678.1"/>
    </source>
</evidence>
<dbReference type="PANTHER" id="PTHR42879">
    <property type="entry name" value="3-OXOACYL-(ACYL-CARRIER-PROTEIN) REDUCTASE"/>
    <property type="match status" value="1"/>
</dbReference>
<dbReference type="SUPFAM" id="SSF51735">
    <property type="entry name" value="NAD(P)-binding Rossmann-fold domains"/>
    <property type="match status" value="1"/>
</dbReference>
<gene>
    <name evidence="2" type="ORF">SAMN04490247_0441</name>
</gene>
<dbReference type="STRING" id="86666.SAMN04490247_0441"/>